<feature type="transmembrane region" description="Helical" evidence="4">
    <location>
        <begin position="90"/>
        <end position="109"/>
    </location>
</feature>
<gene>
    <name evidence="6" type="ORF">ACFOHH_16155</name>
</gene>
<feature type="transmembrane region" description="Helical" evidence="4">
    <location>
        <begin position="181"/>
        <end position="203"/>
    </location>
</feature>
<dbReference type="PROSITE" id="PS50850">
    <property type="entry name" value="MFS"/>
    <property type="match status" value="1"/>
</dbReference>
<feature type="transmembrane region" description="Helical" evidence="4">
    <location>
        <begin position="355"/>
        <end position="378"/>
    </location>
</feature>
<keyword evidence="3 4" id="KW-0472">Membrane</keyword>
<feature type="transmembrane region" description="Helical" evidence="4">
    <location>
        <begin position="260"/>
        <end position="280"/>
    </location>
</feature>
<protein>
    <submittedName>
        <fullName evidence="6">MFS transporter</fullName>
    </submittedName>
</protein>
<dbReference type="SUPFAM" id="SSF103473">
    <property type="entry name" value="MFS general substrate transporter"/>
    <property type="match status" value="1"/>
</dbReference>
<dbReference type="InterPro" id="IPR036259">
    <property type="entry name" value="MFS_trans_sf"/>
</dbReference>
<dbReference type="PANTHER" id="PTHR11360:SF290">
    <property type="entry name" value="MONOCARBOXYLATE MFS PERMEASE"/>
    <property type="match status" value="1"/>
</dbReference>
<feature type="transmembrane region" description="Helical" evidence="4">
    <location>
        <begin position="65"/>
        <end position="83"/>
    </location>
</feature>
<evidence type="ECO:0000256" key="3">
    <source>
        <dbReference type="ARBA" id="ARBA00023136"/>
    </source>
</evidence>
<feature type="transmembrane region" description="Helical" evidence="4">
    <location>
        <begin position="292"/>
        <end position="315"/>
    </location>
</feature>
<feature type="transmembrane region" description="Helical" evidence="4">
    <location>
        <begin position="224"/>
        <end position="248"/>
    </location>
</feature>
<dbReference type="Gene3D" id="1.20.1250.20">
    <property type="entry name" value="MFS general substrate transporter like domains"/>
    <property type="match status" value="2"/>
</dbReference>
<sequence length="421" mass="44281">MVSQPQDGAIRYKPGGSEGVDSAYAWLRLVLTLVLGTVACVGNWSVVVVLPTLQVEFDTLRGGASLPYTCTMLGFAVGGVLMGRLADRRGIVVPVLIGAALLCAGYVLTAFTTSIWQFAALAAVIGLGSAAGFAPLISDLSHWFRKRRALAVAFAASGSYLAGAVWPLVIEHFQSAYGWRATHVGIGLFVPAVMAPLALALIRRPATTTYAAAEAATAAARGELGLSASALQTILVIAGFSCCMAMSMPQVHIVAYCGDLGYGVAVGTQIIALMLGLGVVSRLASGVLADRIGAGPMLLAGSAMQALALLLYLIFNSLSSLWVISGLFGLFQGGIVPMYAVIIRQFLPPREAGTRISLVMMATVLGMACGGLASGFIYDATQSYRLAFLHGFLWNLVNLVLVGWLLIWPRWRRHGKVAMAR</sequence>
<dbReference type="RefSeq" id="WP_257317236.1">
    <property type="nucleotide sequence ID" value="NZ_JANFDG010000026.1"/>
</dbReference>
<keyword evidence="7" id="KW-1185">Reference proteome</keyword>
<dbReference type="Pfam" id="PF07690">
    <property type="entry name" value="MFS_1"/>
    <property type="match status" value="1"/>
</dbReference>
<dbReference type="EMBL" id="JBHRSP010000025">
    <property type="protein sequence ID" value="MFC3074645.1"/>
    <property type="molecule type" value="Genomic_DNA"/>
</dbReference>
<dbReference type="Proteomes" id="UP001595377">
    <property type="component" value="Unassembled WGS sequence"/>
</dbReference>
<evidence type="ECO:0000313" key="7">
    <source>
        <dbReference type="Proteomes" id="UP001595377"/>
    </source>
</evidence>
<proteinExistence type="predicted"/>
<name>A0ABV7DJU9_9HYPH</name>
<evidence type="ECO:0000256" key="1">
    <source>
        <dbReference type="ARBA" id="ARBA00022692"/>
    </source>
</evidence>
<evidence type="ECO:0000256" key="4">
    <source>
        <dbReference type="SAM" id="Phobius"/>
    </source>
</evidence>
<organism evidence="6 7">
    <name type="scientific">Shinella pollutisoli</name>
    <dbReference type="NCBI Taxonomy" id="2250594"/>
    <lineage>
        <taxon>Bacteria</taxon>
        <taxon>Pseudomonadati</taxon>
        <taxon>Pseudomonadota</taxon>
        <taxon>Alphaproteobacteria</taxon>
        <taxon>Hyphomicrobiales</taxon>
        <taxon>Rhizobiaceae</taxon>
        <taxon>Shinella</taxon>
    </lineage>
</organism>
<feature type="transmembrane region" description="Helical" evidence="4">
    <location>
        <begin position="29"/>
        <end position="53"/>
    </location>
</feature>
<keyword evidence="1 4" id="KW-0812">Transmembrane</keyword>
<feature type="transmembrane region" description="Helical" evidence="4">
    <location>
        <begin position="384"/>
        <end position="407"/>
    </location>
</feature>
<dbReference type="InterPro" id="IPR050327">
    <property type="entry name" value="Proton-linked_MCT"/>
</dbReference>
<feature type="transmembrane region" description="Helical" evidence="4">
    <location>
        <begin position="149"/>
        <end position="169"/>
    </location>
</feature>
<keyword evidence="2 4" id="KW-1133">Transmembrane helix</keyword>
<reference evidence="7" key="1">
    <citation type="journal article" date="2019" name="Int. J. Syst. Evol. Microbiol.">
        <title>The Global Catalogue of Microorganisms (GCM) 10K type strain sequencing project: providing services to taxonomists for standard genome sequencing and annotation.</title>
        <authorList>
            <consortium name="The Broad Institute Genomics Platform"/>
            <consortium name="The Broad Institute Genome Sequencing Center for Infectious Disease"/>
            <person name="Wu L."/>
            <person name="Ma J."/>
        </authorList>
    </citation>
    <scope>NUCLEOTIDE SEQUENCE [LARGE SCALE GENOMIC DNA]</scope>
    <source>
        <strain evidence="7">KCTC 52677</strain>
    </source>
</reference>
<evidence type="ECO:0000256" key="2">
    <source>
        <dbReference type="ARBA" id="ARBA00022989"/>
    </source>
</evidence>
<feature type="transmembrane region" description="Helical" evidence="4">
    <location>
        <begin position="321"/>
        <end position="343"/>
    </location>
</feature>
<feature type="domain" description="Major facilitator superfamily (MFS) profile" evidence="5">
    <location>
        <begin position="28"/>
        <end position="415"/>
    </location>
</feature>
<dbReference type="InterPro" id="IPR011701">
    <property type="entry name" value="MFS"/>
</dbReference>
<evidence type="ECO:0000259" key="5">
    <source>
        <dbReference type="PROSITE" id="PS50850"/>
    </source>
</evidence>
<dbReference type="InterPro" id="IPR020846">
    <property type="entry name" value="MFS_dom"/>
</dbReference>
<feature type="transmembrane region" description="Helical" evidence="4">
    <location>
        <begin position="115"/>
        <end position="137"/>
    </location>
</feature>
<comment type="caution">
    <text evidence="6">The sequence shown here is derived from an EMBL/GenBank/DDBJ whole genome shotgun (WGS) entry which is preliminary data.</text>
</comment>
<accession>A0ABV7DJU9</accession>
<dbReference type="CDD" id="cd17355">
    <property type="entry name" value="MFS_YcxA_like"/>
    <property type="match status" value="1"/>
</dbReference>
<dbReference type="PANTHER" id="PTHR11360">
    <property type="entry name" value="MONOCARBOXYLATE TRANSPORTER"/>
    <property type="match status" value="1"/>
</dbReference>
<evidence type="ECO:0000313" key="6">
    <source>
        <dbReference type="EMBL" id="MFC3074645.1"/>
    </source>
</evidence>